<gene>
    <name evidence="9" type="ORF">CGL56_02470</name>
</gene>
<feature type="transmembrane region" description="Helical" evidence="7">
    <location>
        <begin position="247"/>
        <end position="264"/>
    </location>
</feature>
<feature type="transmembrane region" description="Helical" evidence="7">
    <location>
        <begin position="219"/>
        <end position="241"/>
    </location>
</feature>
<keyword evidence="6 7" id="KW-0472">Membrane</keyword>
<evidence type="ECO:0000259" key="8">
    <source>
        <dbReference type="Pfam" id="PF06808"/>
    </source>
</evidence>
<organism evidence="9 10">
    <name type="scientific">Neolewinella marina</name>
    <dbReference type="NCBI Taxonomy" id="438751"/>
    <lineage>
        <taxon>Bacteria</taxon>
        <taxon>Pseudomonadati</taxon>
        <taxon>Bacteroidota</taxon>
        <taxon>Saprospiria</taxon>
        <taxon>Saprospirales</taxon>
        <taxon>Lewinellaceae</taxon>
        <taxon>Neolewinella</taxon>
    </lineage>
</organism>
<feature type="transmembrane region" description="Helical" evidence="7">
    <location>
        <begin position="83"/>
        <end position="101"/>
    </location>
</feature>
<sequence length="431" mass="44941">MQLMEVAILVLTFVVLIGLGMPIAWCIGISATVTMLASIPTLPALTTVAQQTATGLDSFGLLAIPFFILAGQIMNQGGIARRLIAFARSLVGSLPGGLAHVNIIAAMLFGAIAGSAAAAASAIGGTVGKAMEKEGYSKEFAAAVNITSSTTGLIIPPSNILIVYSLASGGVSIAALFLAGYIPGLLVGFLLMVVAAIMAKRKGYTLRGSFSIREVGRTFIRALPSLLLLIIVIGGIVVGVFTATEASAAAVLYCLGLSFVYGEVRVRELPQIFLSAIGTTSIVMILIATSISMSWIMAFENIPQDITTFLLATSDNPFVIMIIINLILLFVGVFMDMTPAVLIFTPIFLPVAVQIGIDPVHFGIIMILNLCIGLCTPPVGSVLFVGVGVAGTTIQKVVRPLLPFFVAMLVALLIVTLVPGLSTWLPTQLGF</sequence>
<feature type="transmembrane region" description="Helical" evidence="7">
    <location>
        <begin position="50"/>
        <end position="71"/>
    </location>
</feature>
<evidence type="ECO:0000313" key="10">
    <source>
        <dbReference type="Proteomes" id="UP000226437"/>
    </source>
</evidence>
<comment type="subcellular location">
    <subcellularLocation>
        <location evidence="1">Cell inner membrane</location>
        <topology evidence="1">Multi-pass membrane protein</topology>
    </subcellularLocation>
</comment>
<dbReference type="InterPro" id="IPR010656">
    <property type="entry name" value="DctM"/>
</dbReference>
<dbReference type="OrthoDB" id="9785600at2"/>
<evidence type="ECO:0000313" key="9">
    <source>
        <dbReference type="EMBL" id="PHK99930.1"/>
    </source>
</evidence>
<feature type="transmembrane region" description="Helical" evidence="7">
    <location>
        <begin position="340"/>
        <end position="357"/>
    </location>
</feature>
<dbReference type="EMBL" id="PDLO01000001">
    <property type="protein sequence ID" value="PHK99930.1"/>
    <property type="molecule type" value="Genomic_DNA"/>
</dbReference>
<proteinExistence type="predicted"/>
<evidence type="ECO:0000256" key="4">
    <source>
        <dbReference type="ARBA" id="ARBA00022692"/>
    </source>
</evidence>
<evidence type="ECO:0000256" key="1">
    <source>
        <dbReference type="ARBA" id="ARBA00004429"/>
    </source>
</evidence>
<evidence type="ECO:0000256" key="3">
    <source>
        <dbReference type="ARBA" id="ARBA00022519"/>
    </source>
</evidence>
<keyword evidence="10" id="KW-1185">Reference proteome</keyword>
<feature type="transmembrane region" description="Helical" evidence="7">
    <location>
        <begin position="401"/>
        <end position="425"/>
    </location>
</feature>
<dbReference type="GO" id="GO:0005886">
    <property type="term" value="C:plasma membrane"/>
    <property type="evidence" value="ECO:0007669"/>
    <property type="project" value="UniProtKB-SubCell"/>
</dbReference>
<dbReference type="Proteomes" id="UP000226437">
    <property type="component" value="Unassembled WGS sequence"/>
</dbReference>
<keyword evidence="4 7" id="KW-0812">Transmembrane</keyword>
<feature type="transmembrane region" description="Helical" evidence="7">
    <location>
        <begin position="107"/>
        <end position="128"/>
    </location>
</feature>
<keyword evidence="3" id="KW-0997">Cell inner membrane</keyword>
<feature type="domain" description="TRAP C4-dicarboxylate transport system permease DctM subunit" evidence="8">
    <location>
        <begin position="11"/>
        <end position="421"/>
    </location>
</feature>
<dbReference type="GO" id="GO:0022857">
    <property type="term" value="F:transmembrane transporter activity"/>
    <property type="evidence" value="ECO:0007669"/>
    <property type="project" value="TreeGrafter"/>
</dbReference>
<dbReference type="NCBIfam" id="TIGR00786">
    <property type="entry name" value="dctM"/>
    <property type="match status" value="1"/>
</dbReference>
<feature type="transmembrane region" description="Helical" evidence="7">
    <location>
        <begin position="140"/>
        <end position="167"/>
    </location>
</feature>
<feature type="transmembrane region" description="Helical" evidence="7">
    <location>
        <begin position="363"/>
        <end position="389"/>
    </location>
</feature>
<name>A0A2G0CJ45_9BACT</name>
<dbReference type="Pfam" id="PF06808">
    <property type="entry name" value="DctM"/>
    <property type="match status" value="1"/>
</dbReference>
<protein>
    <recommendedName>
        <fullName evidence="8">TRAP C4-dicarboxylate transport system permease DctM subunit domain-containing protein</fullName>
    </recommendedName>
</protein>
<keyword evidence="2" id="KW-1003">Cell membrane</keyword>
<reference evidence="9 10" key="1">
    <citation type="submission" date="2017-10" db="EMBL/GenBank/DDBJ databases">
        <title>The draft genome sequence of Lewinella marina KCTC 32374.</title>
        <authorList>
            <person name="Wang K."/>
        </authorList>
    </citation>
    <scope>NUCLEOTIDE SEQUENCE [LARGE SCALE GENOMIC DNA]</scope>
    <source>
        <strain evidence="9 10">MKG-38</strain>
    </source>
</reference>
<keyword evidence="5 7" id="KW-1133">Transmembrane helix</keyword>
<dbReference type="PANTHER" id="PTHR33362">
    <property type="entry name" value="SIALIC ACID TRAP TRANSPORTER PERMEASE PROTEIN SIAT-RELATED"/>
    <property type="match status" value="1"/>
</dbReference>
<comment type="caution">
    <text evidence="9">The sequence shown here is derived from an EMBL/GenBank/DDBJ whole genome shotgun (WGS) entry which is preliminary data.</text>
</comment>
<dbReference type="PIRSF" id="PIRSF006066">
    <property type="entry name" value="HI0050"/>
    <property type="match status" value="1"/>
</dbReference>
<evidence type="ECO:0000256" key="6">
    <source>
        <dbReference type="ARBA" id="ARBA00023136"/>
    </source>
</evidence>
<evidence type="ECO:0000256" key="5">
    <source>
        <dbReference type="ARBA" id="ARBA00022989"/>
    </source>
</evidence>
<dbReference type="AlphaFoldDB" id="A0A2G0CJ45"/>
<feature type="transmembrane region" description="Helical" evidence="7">
    <location>
        <begin position="318"/>
        <end position="335"/>
    </location>
</feature>
<feature type="transmembrane region" description="Helical" evidence="7">
    <location>
        <begin position="276"/>
        <end position="298"/>
    </location>
</feature>
<accession>A0A2G0CJ45</accession>
<dbReference type="PANTHER" id="PTHR33362:SF2">
    <property type="entry name" value="TRAP TRANSPORTER LARGE PERMEASE PROTEIN"/>
    <property type="match status" value="1"/>
</dbReference>
<evidence type="ECO:0000256" key="7">
    <source>
        <dbReference type="SAM" id="Phobius"/>
    </source>
</evidence>
<evidence type="ECO:0000256" key="2">
    <source>
        <dbReference type="ARBA" id="ARBA00022475"/>
    </source>
</evidence>
<feature type="transmembrane region" description="Helical" evidence="7">
    <location>
        <begin position="173"/>
        <end position="198"/>
    </location>
</feature>
<dbReference type="InterPro" id="IPR004681">
    <property type="entry name" value="TRAP_DctM"/>
</dbReference>